<dbReference type="FunFam" id="2.40.50.140:FF:000100">
    <property type="entry name" value="Cell wall biogenesis protein phosphatase"/>
    <property type="match status" value="1"/>
</dbReference>
<dbReference type="GO" id="GO:0003723">
    <property type="term" value="F:RNA binding"/>
    <property type="evidence" value="ECO:0007669"/>
    <property type="project" value="InterPro"/>
</dbReference>
<evidence type="ECO:0000256" key="2">
    <source>
        <dbReference type="SAM" id="MobiDB-lite"/>
    </source>
</evidence>
<feature type="compositionally biased region" description="Polar residues" evidence="2">
    <location>
        <begin position="328"/>
        <end position="341"/>
    </location>
</feature>
<name>A0A8H3I5N2_9LECA</name>
<dbReference type="Gene3D" id="2.40.50.690">
    <property type="match status" value="1"/>
</dbReference>
<feature type="compositionally biased region" description="Polar residues" evidence="2">
    <location>
        <begin position="1289"/>
        <end position="1300"/>
    </location>
</feature>
<feature type="region of interest" description="Disordered" evidence="2">
    <location>
        <begin position="1469"/>
        <end position="1496"/>
    </location>
</feature>
<dbReference type="Gene3D" id="2.40.50.700">
    <property type="match status" value="1"/>
</dbReference>
<feature type="compositionally biased region" description="Low complexity" evidence="2">
    <location>
        <begin position="1340"/>
        <end position="1355"/>
    </location>
</feature>
<feature type="compositionally biased region" description="Low complexity" evidence="2">
    <location>
        <begin position="311"/>
        <end position="327"/>
    </location>
</feature>
<evidence type="ECO:0000259" key="3">
    <source>
        <dbReference type="SMART" id="SM00955"/>
    </source>
</evidence>
<feature type="region of interest" description="Disordered" evidence="2">
    <location>
        <begin position="1255"/>
        <end position="1302"/>
    </location>
</feature>
<feature type="region of interest" description="Disordered" evidence="2">
    <location>
        <begin position="199"/>
        <end position="352"/>
    </location>
</feature>
<comment type="caution">
    <text evidence="4">The sequence shown here is derived from an EMBL/GenBank/DDBJ whole genome shotgun (WGS) entry which is preliminary data.</text>
</comment>
<dbReference type="SMART" id="SM00955">
    <property type="entry name" value="RNB"/>
    <property type="match status" value="1"/>
</dbReference>
<proteinExistence type="inferred from homology"/>
<dbReference type="Pfam" id="PF17849">
    <property type="entry name" value="OB_Dis3"/>
    <property type="match status" value="1"/>
</dbReference>
<protein>
    <recommendedName>
        <fullName evidence="3">RNB domain-containing protein</fullName>
    </recommendedName>
</protein>
<dbReference type="Proteomes" id="UP000664169">
    <property type="component" value="Unassembled WGS sequence"/>
</dbReference>
<feature type="compositionally biased region" description="Polar residues" evidence="2">
    <location>
        <begin position="1268"/>
        <end position="1278"/>
    </location>
</feature>
<feature type="region of interest" description="Disordered" evidence="2">
    <location>
        <begin position="611"/>
        <end position="644"/>
    </location>
</feature>
<accession>A0A8H3I5N2</accession>
<dbReference type="InterPro" id="IPR012340">
    <property type="entry name" value="NA-bd_OB-fold"/>
</dbReference>
<feature type="domain" description="RNB" evidence="3">
    <location>
        <begin position="754"/>
        <end position="1088"/>
    </location>
</feature>
<feature type="region of interest" description="Disordered" evidence="2">
    <location>
        <begin position="510"/>
        <end position="567"/>
    </location>
</feature>
<dbReference type="GO" id="GO:0000932">
    <property type="term" value="C:P-body"/>
    <property type="evidence" value="ECO:0007669"/>
    <property type="project" value="TreeGrafter"/>
</dbReference>
<dbReference type="GO" id="GO:0000175">
    <property type="term" value="F:3'-5'-RNA exonuclease activity"/>
    <property type="evidence" value="ECO:0007669"/>
    <property type="project" value="TreeGrafter"/>
</dbReference>
<sequence length="1496" mass="164215">MDQQGQSGVPGPAGRRLHIAHRRSPSEMTPMIMEQLAIQQQIELLQAQQQQIAATHQQYVNMGIIPQQAGMPNVSFPQGQALPQFQFQQPLQPQQNLGVPMGAPTQPSSHRRNQSALPNMSMGPPPAPSAGAAGIDYGQIGNQPRGDGAHRGGRGGGTAGSGHQRRHSLALPEAKKAAEIAQQKRVPAGFQFPVPSAGGSSIGGVSVSADAQSDDTNSQILGSNLQSKSGNVRGGGAHGRSQSMAVGGRGGSQAGRGGGFQFPPPMATNDAGASAAQSDLQKRGSAGHGRSASRNFDGNWRSQANGQGAEPQQQTQPQQQQPQQQQPMGSFSSNVNPTAASFTPGHRVGRSMNQSVSSIGNFQYPQNQLLQGGMMFQQPQMFTGQQLNPLQVQQLQALQAAQMSGQYGGIGGSQHNQPQLPMQQQNQQQRKTLFTPYLPQASLPALLGDGKLVSGILRVNKKNRSDAYVTSTDLEADIFICGSKDRNRALEGDFVAIELLDVDEVWAQKREKEEKKKRKDITDTRISNSTTSDKKDAPESQGASEGGLRRRGSLRQRPTQKKNDDVEVEGQSLLLMEEEEINDEQKPLYAGHVVAVVDRIAGQMFSGTLGLLRPSSQATKEKQEAERGHRDNNNSRQHEQHQKPKIVWFKPTDKRVPLIAIPTEQAPRDFVEKHQEYSNRIFVACIKRWPITSLHPFGTLVEQLGEMGDLKVETDALLRDNNFAGDEFSDAVLKSIGADDWSIEKESEEVIGARRDLRDESTFTIDPTGTEDLNDALHVKDLGNGIVEVGVHVADAAHFIKTNTHVDREARKRGTGVYLINRTVNMLPPKLASDICSLIPGQARLTISVIFHVNIESGKVVDEETWIGKTIINSSGMLNYNDVNAIVKDVSSVQLQGINVHHVKVLHTIAQKLRQNRYGSEASNIPSLRLLYGLDDENVPAEHNIFDFTVAHEIIEEIGYKANAFVAKRIYEAFPEKALLRCHAPPKASRLQTYAERMTQAGYSIDTSTSEVLQNSLFKVEDDDMRKGMETLLLKTMSRARYVVASKVRPDQIPHFALNIPLYTHFTNPSRRYADIIVHRQLEAALSGAEYTEDIENLVKTADQCNTKKDSAHNAQEQSIHIESCRVMDKKREEAGGDLISEGIVICVYESAFDVLIPEYGFEKRVHCDQLPLKKAEFRKESRVLELYWEKGVASSAYVPEDERSKSSRGSGYHPPATQHQDLQTKHMDTGTMSTDDVEALFDDDDDASEITEMTAGVSLNVGDRDTQSMPQSPNRGSPANDLHRTQSESKLNSSGTPETKLSDKEKYIKMFTLREEAGQLIQDIKEMTRVPIILKTDLSKSPPQSNSSSLSKSASKSHHPSKPVAENWDDDDDSSDTETESGLHTGISTGSSAPPPTPLTPNAASSFDGQWSVAGAGEPMTPMRGQFRPDDKRPEKSTAAAARMIAAGLGVRAPKKSEEAVRYEKAVKEQEERRLREEKTEAQRAEEARRAAWED</sequence>
<dbReference type="PANTHER" id="PTHR23355">
    <property type="entry name" value="RIBONUCLEASE"/>
    <property type="match status" value="1"/>
</dbReference>
<dbReference type="OrthoDB" id="372421at2759"/>
<keyword evidence="5" id="KW-1185">Reference proteome</keyword>
<dbReference type="InterPro" id="IPR041093">
    <property type="entry name" value="Dis3l2-like_C"/>
</dbReference>
<dbReference type="Gene3D" id="2.40.50.140">
    <property type="entry name" value="Nucleic acid-binding proteins"/>
    <property type="match status" value="1"/>
</dbReference>
<dbReference type="PANTHER" id="PTHR23355:SF9">
    <property type="entry name" value="DIS3-LIKE EXONUCLEASE 2"/>
    <property type="match status" value="1"/>
</dbReference>
<evidence type="ECO:0000256" key="1">
    <source>
        <dbReference type="ARBA" id="ARBA00005785"/>
    </source>
</evidence>
<feature type="compositionally biased region" description="Acidic residues" evidence="2">
    <location>
        <begin position="1368"/>
        <end position="1380"/>
    </location>
</feature>
<feature type="compositionally biased region" description="Basic and acidic residues" evidence="2">
    <location>
        <begin position="619"/>
        <end position="642"/>
    </location>
</feature>
<comment type="similarity">
    <text evidence="1">Belongs to the RNR ribonuclease family.</text>
</comment>
<feature type="compositionally biased region" description="Polar residues" evidence="2">
    <location>
        <begin position="210"/>
        <end position="230"/>
    </location>
</feature>
<evidence type="ECO:0000313" key="4">
    <source>
        <dbReference type="EMBL" id="CAF9905678.1"/>
    </source>
</evidence>
<dbReference type="Pfam" id="PF17877">
    <property type="entry name" value="Dis3l2_C_term"/>
    <property type="match status" value="1"/>
</dbReference>
<reference evidence="4" key="1">
    <citation type="submission" date="2021-03" db="EMBL/GenBank/DDBJ databases">
        <authorList>
            <person name="Tagirdzhanova G."/>
        </authorList>
    </citation>
    <scope>NUCLEOTIDE SEQUENCE</scope>
</reference>
<feature type="compositionally biased region" description="Gly residues" evidence="2">
    <location>
        <begin position="247"/>
        <end position="260"/>
    </location>
</feature>
<dbReference type="InterPro" id="IPR041505">
    <property type="entry name" value="Dis3_CSD2"/>
</dbReference>
<gene>
    <name evidence="4" type="ORF">GOMPHAMPRED_003317</name>
</gene>
<organism evidence="4 5">
    <name type="scientific">Gomphillus americanus</name>
    <dbReference type="NCBI Taxonomy" id="1940652"/>
    <lineage>
        <taxon>Eukaryota</taxon>
        <taxon>Fungi</taxon>
        <taxon>Dikarya</taxon>
        <taxon>Ascomycota</taxon>
        <taxon>Pezizomycotina</taxon>
        <taxon>Lecanoromycetes</taxon>
        <taxon>OSLEUM clade</taxon>
        <taxon>Ostropomycetidae</taxon>
        <taxon>Ostropales</taxon>
        <taxon>Graphidaceae</taxon>
        <taxon>Gomphilloideae</taxon>
        <taxon>Gomphillus</taxon>
    </lineage>
</organism>
<dbReference type="FunFam" id="2.40.50.700:FF:000002">
    <property type="entry name" value="Cell wall biogenesis protein"/>
    <property type="match status" value="1"/>
</dbReference>
<dbReference type="EMBL" id="CAJPDQ010000002">
    <property type="protein sequence ID" value="CAF9905678.1"/>
    <property type="molecule type" value="Genomic_DNA"/>
</dbReference>
<feature type="compositionally biased region" description="Basic and acidic residues" evidence="2">
    <location>
        <begin position="1428"/>
        <end position="1437"/>
    </location>
</feature>
<feature type="region of interest" description="Disordered" evidence="2">
    <location>
        <begin position="94"/>
        <end position="180"/>
    </location>
</feature>
<dbReference type="SUPFAM" id="SSF50249">
    <property type="entry name" value="Nucleic acid-binding proteins"/>
    <property type="match status" value="3"/>
</dbReference>
<feature type="compositionally biased region" description="Low complexity" evidence="2">
    <location>
        <begin position="199"/>
        <end position="209"/>
    </location>
</feature>
<feature type="region of interest" description="Disordered" evidence="2">
    <location>
        <begin position="1198"/>
        <end position="1231"/>
    </location>
</feature>
<dbReference type="GO" id="GO:0006402">
    <property type="term" value="P:mRNA catabolic process"/>
    <property type="evidence" value="ECO:0007669"/>
    <property type="project" value="TreeGrafter"/>
</dbReference>
<feature type="compositionally biased region" description="Polar residues" evidence="2">
    <location>
        <begin position="292"/>
        <end position="306"/>
    </location>
</feature>
<dbReference type="Pfam" id="PF00773">
    <property type="entry name" value="RNB"/>
    <property type="match status" value="1"/>
</dbReference>
<dbReference type="FunFam" id="2.40.50.690:FF:000001">
    <property type="entry name" value="Cell wall biogenesis protein"/>
    <property type="match status" value="1"/>
</dbReference>
<dbReference type="InterPro" id="IPR001900">
    <property type="entry name" value="RNase_II/R"/>
</dbReference>
<dbReference type="InterPro" id="IPR050180">
    <property type="entry name" value="RNR_Ribonuclease"/>
</dbReference>
<evidence type="ECO:0000313" key="5">
    <source>
        <dbReference type="Proteomes" id="UP000664169"/>
    </source>
</evidence>
<feature type="region of interest" description="Disordered" evidence="2">
    <location>
        <begin position="1336"/>
        <end position="1441"/>
    </location>
</feature>
<feature type="compositionally biased region" description="Basic residues" evidence="2">
    <location>
        <begin position="549"/>
        <end position="560"/>
    </location>
</feature>